<comment type="caution">
    <text evidence="2">The sequence shown here is derived from an EMBL/GenBank/DDBJ whole genome shotgun (WGS) entry which is preliminary data.</text>
</comment>
<dbReference type="PROSITE" id="PS50837">
    <property type="entry name" value="NACHT"/>
    <property type="match status" value="1"/>
</dbReference>
<sequence length="617" mass="72191">MDAEVIKVGVEIFERNIERIVTGVFKLSRDGLNRGEVNSGKAFQEYLTNAYSKYSKVKTLLYNKEAEFLKKFYISQSLCFKENVIASDRIDNILRIGKCLLITGAGGMGKTSFLKNMFLNVFSESDRIPLFVELRDINGTEMSLLDTIYKSLFKLGFNLTQDYLHRALELGKFILFFDGFDEVDLNKRDKMKSELIDLTDLYNENYYIVSSRKSTEFSGWTNFRELDINGLTLAQAKMMIEKLEYDKQTKEAFLIALDENLYEDHLSFASNPLLLTIMFLTYNQYAEIPEKKYEFYEAAFEVLYSKHDATKGFKREKYTNLSSTEFKKILNYVSLSSYLDNAIEFNSTTLIEYISFAKNIEELTFDEDGYKEDLVKSVCIFIEEGFSYKYSHRSFQEYFTAKCIASLDDDSRMGILEKIFEEKPHSIEQDMVFVTLFDMNRAILERSLFIKLLDNLFSRIEAPTKEEKLYNFNQLHFSSFELDYGLMDEEGVEDESNAIAFSFTVEGLKYRMLFDFLINNYSKIIKLPEKGEYHREAVDVSIIKQYHESTEEEIQMGCFKVTLDTAKSIPELFEIVLRRSRHLSWQLECIEQIYEKIKSSIENSKSLRNLLLEKKNK</sequence>
<dbReference type="InterPro" id="IPR027417">
    <property type="entry name" value="P-loop_NTPase"/>
</dbReference>
<dbReference type="RefSeq" id="WP_110044539.1">
    <property type="nucleotide sequence ID" value="NZ_CP054613.1"/>
</dbReference>
<gene>
    <name evidence="2" type="ORF">DFQ01_109131</name>
</gene>
<dbReference type="Gene3D" id="3.40.50.300">
    <property type="entry name" value="P-loop containing nucleotide triphosphate hydrolases"/>
    <property type="match status" value="1"/>
</dbReference>
<keyword evidence="3" id="KW-1185">Reference proteome</keyword>
<dbReference type="Pfam" id="PF22713">
    <property type="entry name" value="SNaCT6"/>
    <property type="match status" value="1"/>
</dbReference>
<proteinExistence type="predicted"/>
<name>A0A2V2YUA2_9BACL</name>
<feature type="domain" description="NACHT" evidence="1">
    <location>
        <begin position="98"/>
        <end position="212"/>
    </location>
</feature>
<dbReference type="AlphaFoldDB" id="A0A2V2YUA2"/>
<reference evidence="2 3" key="1">
    <citation type="submission" date="2018-05" db="EMBL/GenBank/DDBJ databases">
        <title>Genomic Encyclopedia of Type Strains, Phase III (KMG-III): the genomes of soil and plant-associated and newly described type strains.</title>
        <authorList>
            <person name="Whitman W."/>
        </authorList>
    </citation>
    <scope>NUCLEOTIDE SEQUENCE [LARGE SCALE GENOMIC DNA]</scope>
    <source>
        <strain evidence="2 3">CECT 5696</strain>
    </source>
</reference>
<dbReference type="EMBL" id="QGTQ01000009">
    <property type="protein sequence ID" value="PWW02506.1"/>
    <property type="molecule type" value="Genomic_DNA"/>
</dbReference>
<dbReference type="OrthoDB" id="2081291at2"/>
<dbReference type="Proteomes" id="UP000246635">
    <property type="component" value="Unassembled WGS sequence"/>
</dbReference>
<evidence type="ECO:0000313" key="2">
    <source>
        <dbReference type="EMBL" id="PWW02506.1"/>
    </source>
</evidence>
<dbReference type="InterPro" id="IPR055052">
    <property type="entry name" value="SNaCT6"/>
</dbReference>
<evidence type="ECO:0000313" key="3">
    <source>
        <dbReference type="Proteomes" id="UP000246635"/>
    </source>
</evidence>
<dbReference type="SUPFAM" id="SSF52540">
    <property type="entry name" value="P-loop containing nucleoside triphosphate hydrolases"/>
    <property type="match status" value="1"/>
</dbReference>
<dbReference type="InterPro" id="IPR007111">
    <property type="entry name" value="NACHT_NTPase"/>
</dbReference>
<accession>A0A2V2YUA2</accession>
<protein>
    <recommendedName>
        <fullName evidence="1">NACHT domain-containing protein</fullName>
    </recommendedName>
</protein>
<evidence type="ECO:0000259" key="1">
    <source>
        <dbReference type="PROSITE" id="PS50837"/>
    </source>
</evidence>
<organism evidence="2 3">
    <name type="scientific">Paenibacillus cellulosilyticus</name>
    <dbReference type="NCBI Taxonomy" id="375489"/>
    <lineage>
        <taxon>Bacteria</taxon>
        <taxon>Bacillati</taxon>
        <taxon>Bacillota</taxon>
        <taxon>Bacilli</taxon>
        <taxon>Bacillales</taxon>
        <taxon>Paenibacillaceae</taxon>
        <taxon>Paenibacillus</taxon>
    </lineage>
</organism>